<dbReference type="EMBL" id="SCWF01000003">
    <property type="protein sequence ID" value="TDM14602.1"/>
    <property type="molecule type" value="Genomic_DNA"/>
</dbReference>
<evidence type="ECO:0000256" key="2">
    <source>
        <dbReference type="PROSITE-ProRule" id="PRU00335"/>
    </source>
</evidence>
<feature type="DNA-binding region" description="H-T-H motif" evidence="2">
    <location>
        <begin position="25"/>
        <end position="44"/>
    </location>
</feature>
<dbReference type="RefSeq" id="WP_133451332.1">
    <property type="nucleotide sequence ID" value="NZ_SCWF01000003.1"/>
</dbReference>
<name>A0A4R6C103_9STAP</name>
<dbReference type="AlphaFoldDB" id="A0A4R6C103"/>
<evidence type="ECO:0000259" key="3">
    <source>
        <dbReference type="PROSITE" id="PS50977"/>
    </source>
</evidence>
<dbReference type="InterPro" id="IPR050624">
    <property type="entry name" value="HTH-type_Tx_Regulator"/>
</dbReference>
<organism evidence="4 5">
    <name type="scientific">Macrococcus bovicus</name>
    <dbReference type="NCBI Taxonomy" id="69968"/>
    <lineage>
        <taxon>Bacteria</taxon>
        <taxon>Bacillati</taxon>
        <taxon>Bacillota</taxon>
        <taxon>Bacilli</taxon>
        <taxon>Bacillales</taxon>
        <taxon>Staphylococcaceae</taxon>
        <taxon>Macrococcus</taxon>
    </lineage>
</organism>
<protein>
    <submittedName>
        <fullName evidence="4">TetR/AcrR family transcriptional regulator</fullName>
    </submittedName>
</protein>
<evidence type="ECO:0000256" key="1">
    <source>
        <dbReference type="ARBA" id="ARBA00023125"/>
    </source>
</evidence>
<dbReference type="InterPro" id="IPR001647">
    <property type="entry name" value="HTH_TetR"/>
</dbReference>
<dbReference type="GO" id="GO:0003677">
    <property type="term" value="F:DNA binding"/>
    <property type="evidence" value="ECO:0007669"/>
    <property type="project" value="UniProtKB-UniRule"/>
</dbReference>
<proteinExistence type="predicted"/>
<dbReference type="InterPro" id="IPR039532">
    <property type="entry name" value="TetR_C_Firmicutes"/>
</dbReference>
<dbReference type="Pfam" id="PF00440">
    <property type="entry name" value="TetR_N"/>
    <property type="match status" value="1"/>
</dbReference>
<dbReference type="Gene3D" id="1.10.357.10">
    <property type="entry name" value="Tetracycline Repressor, domain 2"/>
    <property type="match status" value="1"/>
</dbReference>
<dbReference type="PANTHER" id="PTHR43479">
    <property type="entry name" value="ACREF/ENVCD OPERON REPRESSOR-RELATED"/>
    <property type="match status" value="1"/>
</dbReference>
<dbReference type="PANTHER" id="PTHR43479:SF7">
    <property type="entry name" value="TETR-FAMILY TRANSCRIPTIONAL REGULATOR"/>
    <property type="match status" value="1"/>
</dbReference>
<sequence>MTDKQTLIQEQFLKLLEQHRFREITIKMICEEAHINRSTFYTYYLDKYDLLDNMIEQHLSELNLIGSQFAEVIKTDSDTLRTSSRLYLNHLFSYIYENQSFFRTLMTVHPAQNFTQKFMGVLKENYMHIITDHHLQDPEHFVNYTLGGQFGIIYFWLQNYCVEPPEKIADIVYRNILKTNR</sequence>
<gene>
    <name evidence="4" type="ORF">ERX55_04080</name>
</gene>
<dbReference type="Pfam" id="PF14278">
    <property type="entry name" value="TetR_C_8"/>
    <property type="match status" value="1"/>
</dbReference>
<dbReference type="SUPFAM" id="SSF46689">
    <property type="entry name" value="Homeodomain-like"/>
    <property type="match status" value="1"/>
</dbReference>
<dbReference type="InterPro" id="IPR009057">
    <property type="entry name" value="Homeodomain-like_sf"/>
</dbReference>
<dbReference type="OrthoDB" id="9810250at2"/>
<comment type="caution">
    <text evidence="4">The sequence shown here is derived from an EMBL/GenBank/DDBJ whole genome shotgun (WGS) entry which is preliminary data.</text>
</comment>
<evidence type="ECO:0000313" key="4">
    <source>
        <dbReference type="EMBL" id="TDM14602.1"/>
    </source>
</evidence>
<accession>A0A4R6C103</accession>
<keyword evidence="5" id="KW-1185">Reference proteome</keyword>
<dbReference type="Proteomes" id="UP000294843">
    <property type="component" value="Unassembled WGS sequence"/>
</dbReference>
<feature type="domain" description="HTH tetR-type" evidence="3">
    <location>
        <begin position="2"/>
        <end position="62"/>
    </location>
</feature>
<keyword evidence="1 2" id="KW-0238">DNA-binding</keyword>
<evidence type="ECO:0000313" key="5">
    <source>
        <dbReference type="Proteomes" id="UP000294843"/>
    </source>
</evidence>
<dbReference type="PROSITE" id="PS50977">
    <property type="entry name" value="HTH_TETR_2"/>
    <property type="match status" value="1"/>
</dbReference>
<reference evidence="4 5" key="1">
    <citation type="submission" date="2019-01" db="EMBL/GenBank/DDBJ databases">
        <title>Draft genome sequences of the type strains of six Macrococcus species.</title>
        <authorList>
            <person name="Mazhar S."/>
            <person name="Altermann E."/>
            <person name="Hill C."/>
            <person name="Mcauliffe O."/>
        </authorList>
    </citation>
    <scope>NUCLEOTIDE SEQUENCE [LARGE SCALE GENOMIC DNA]</scope>
    <source>
        <strain evidence="4 5">ATCC 51825</strain>
    </source>
</reference>